<proteinExistence type="inferred from homology"/>
<dbReference type="eggNOG" id="COG2246">
    <property type="taxonomic scope" value="Bacteria"/>
</dbReference>
<evidence type="ECO:0000256" key="3">
    <source>
        <dbReference type="ARBA" id="ARBA00022692"/>
    </source>
</evidence>
<keyword evidence="8" id="KW-0614">Plasmid</keyword>
<organism evidence="8 9">
    <name type="scientific">Hirschia baltica (strain ATCC 49814 / DSM 5838 / IFAM 1418)</name>
    <dbReference type="NCBI Taxonomy" id="582402"/>
    <lineage>
        <taxon>Bacteria</taxon>
        <taxon>Pseudomonadati</taxon>
        <taxon>Pseudomonadota</taxon>
        <taxon>Alphaproteobacteria</taxon>
        <taxon>Hyphomonadales</taxon>
        <taxon>Hyphomonadaceae</taxon>
        <taxon>Hirschia</taxon>
    </lineage>
</organism>
<comment type="subcellular location">
    <subcellularLocation>
        <location evidence="1">Membrane</location>
        <topology evidence="1">Multi-pass membrane protein</topology>
    </subcellularLocation>
</comment>
<gene>
    <name evidence="8" type="ordered locus">Hbal_3212</name>
</gene>
<dbReference type="Pfam" id="PF04138">
    <property type="entry name" value="GtrA_DPMS_TM"/>
    <property type="match status" value="1"/>
</dbReference>
<dbReference type="RefSeq" id="WP_012778266.1">
    <property type="nucleotide sequence ID" value="NC_012983.1"/>
</dbReference>
<feature type="transmembrane region" description="Helical" evidence="6">
    <location>
        <begin position="57"/>
        <end position="75"/>
    </location>
</feature>
<sequence>MDSKTPDTHDAQLNLSMEKNGANPLVHQIIKFGLTGMANVGIDLSVYILLLHLGLEIWLAKTFAFIVGTIFAYLVNKKWTFNDASGSHRKIFAVFTLYIFAMIINVGLNSFCISILGDNLAGKIIAYIFAVIPSAAVNFLGMKYIFRVSKSTQTEGL</sequence>
<evidence type="ECO:0000256" key="2">
    <source>
        <dbReference type="ARBA" id="ARBA00009399"/>
    </source>
</evidence>
<feature type="transmembrane region" description="Helical" evidence="6">
    <location>
        <begin position="95"/>
        <end position="116"/>
    </location>
</feature>
<dbReference type="InterPro" id="IPR007267">
    <property type="entry name" value="GtrA_DPMS_TM"/>
</dbReference>
<evidence type="ECO:0000313" key="8">
    <source>
        <dbReference type="EMBL" id="ACT60879.1"/>
    </source>
</evidence>
<dbReference type="PANTHER" id="PTHR38459:SF1">
    <property type="entry name" value="PROPHAGE BACTOPRENOL-LINKED GLUCOSE TRANSLOCASE HOMOLOG"/>
    <property type="match status" value="1"/>
</dbReference>
<dbReference type="InterPro" id="IPR051401">
    <property type="entry name" value="GtrA_CellWall_Glycosyl"/>
</dbReference>
<feature type="domain" description="GtrA/DPMS transmembrane" evidence="7">
    <location>
        <begin position="31"/>
        <end position="145"/>
    </location>
</feature>
<name>C6XS38_HIRBI</name>
<dbReference type="GO" id="GO:0005886">
    <property type="term" value="C:plasma membrane"/>
    <property type="evidence" value="ECO:0007669"/>
    <property type="project" value="TreeGrafter"/>
</dbReference>
<evidence type="ECO:0000259" key="7">
    <source>
        <dbReference type="Pfam" id="PF04138"/>
    </source>
</evidence>
<evidence type="ECO:0000256" key="6">
    <source>
        <dbReference type="SAM" id="Phobius"/>
    </source>
</evidence>
<reference evidence="9" key="1">
    <citation type="journal article" date="2011" name="J. Bacteriol.">
        <title>Genome sequences of eight morphologically diverse alphaproteobacteria.</title>
        <authorList>
            <consortium name="US DOE Joint Genome Institute"/>
            <person name="Brown P.J."/>
            <person name="Kysela D.T."/>
            <person name="Buechlein A."/>
            <person name="Hemmerich C."/>
            <person name="Brun Y.V."/>
        </authorList>
    </citation>
    <scope>NUCLEOTIDE SEQUENCE [LARGE SCALE GENOMIC DNA]</scope>
    <source>
        <strain evidence="9">ATCC 49814 / DSM 5838 / IFAM 1418</strain>
        <plasmid evidence="9">pHbal01</plasmid>
    </source>
</reference>
<evidence type="ECO:0000256" key="1">
    <source>
        <dbReference type="ARBA" id="ARBA00004141"/>
    </source>
</evidence>
<accession>C6XS38</accession>
<evidence type="ECO:0000256" key="4">
    <source>
        <dbReference type="ARBA" id="ARBA00022989"/>
    </source>
</evidence>
<dbReference type="GO" id="GO:0000271">
    <property type="term" value="P:polysaccharide biosynthetic process"/>
    <property type="evidence" value="ECO:0007669"/>
    <property type="project" value="InterPro"/>
</dbReference>
<feature type="transmembrane region" description="Helical" evidence="6">
    <location>
        <begin position="122"/>
        <end position="141"/>
    </location>
</feature>
<keyword evidence="5 6" id="KW-0472">Membrane</keyword>
<dbReference type="AlphaFoldDB" id="C6XS38"/>
<protein>
    <submittedName>
        <fullName evidence="8">GtrA family protein</fullName>
    </submittedName>
</protein>
<keyword evidence="4 6" id="KW-1133">Transmembrane helix</keyword>
<dbReference type="PANTHER" id="PTHR38459">
    <property type="entry name" value="PROPHAGE BACTOPRENOL-LINKED GLUCOSE TRANSLOCASE HOMOLOG"/>
    <property type="match status" value="1"/>
</dbReference>
<dbReference type="OrthoDB" id="565050at2"/>
<feature type="transmembrane region" description="Helical" evidence="6">
    <location>
        <begin position="29"/>
        <end position="51"/>
    </location>
</feature>
<evidence type="ECO:0000313" key="9">
    <source>
        <dbReference type="Proteomes" id="UP000002745"/>
    </source>
</evidence>
<comment type="similarity">
    <text evidence="2">Belongs to the GtrA family.</text>
</comment>
<evidence type="ECO:0000256" key="5">
    <source>
        <dbReference type="ARBA" id="ARBA00023136"/>
    </source>
</evidence>
<geneLocation type="plasmid" evidence="8 9">
    <name>pHbal01</name>
</geneLocation>
<dbReference type="Proteomes" id="UP000002745">
    <property type="component" value="Plasmid pHbal01"/>
</dbReference>
<dbReference type="KEGG" id="hba:Hbal_3212"/>
<dbReference type="EMBL" id="CP001679">
    <property type="protein sequence ID" value="ACT60879.1"/>
    <property type="molecule type" value="Genomic_DNA"/>
</dbReference>
<keyword evidence="9" id="KW-1185">Reference proteome</keyword>
<dbReference type="HOGENOM" id="CLU_083873_4_2_5"/>
<keyword evidence="3 6" id="KW-0812">Transmembrane</keyword>